<dbReference type="RefSeq" id="XP_026522065.1">
    <property type="nucleotide sequence ID" value="XM_026666280.1"/>
</dbReference>
<dbReference type="GO" id="GO:0000940">
    <property type="term" value="C:outer kinetochore"/>
    <property type="evidence" value="ECO:0007669"/>
    <property type="project" value="TreeGrafter"/>
</dbReference>
<evidence type="ECO:0000256" key="4">
    <source>
        <dbReference type="ARBA" id="ARBA00047202"/>
    </source>
</evidence>
<feature type="coiled-coil region" evidence="5">
    <location>
        <begin position="113"/>
        <end position="147"/>
    </location>
</feature>
<dbReference type="Gene3D" id="6.10.250.1370">
    <property type="match status" value="1"/>
</dbReference>
<keyword evidence="6" id="KW-1185">Reference proteome</keyword>
<dbReference type="CTD" id="220134"/>
<dbReference type="PANTHER" id="PTHR28573">
    <property type="entry name" value="SPINDLE AND KINETOCHORE-ASSOCIATED PROTEIN 1"/>
    <property type="match status" value="1"/>
</dbReference>
<dbReference type="PANTHER" id="PTHR28573:SF1">
    <property type="entry name" value="SPINDLE AND KINETOCHORE-ASSOCIATED PROTEIN 1"/>
    <property type="match status" value="1"/>
</dbReference>
<evidence type="ECO:0000313" key="6">
    <source>
        <dbReference type="Proteomes" id="UP000504612"/>
    </source>
</evidence>
<dbReference type="KEGG" id="nss:113411290"/>
<gene>
    <name evidence="7" type="primary">SKA1</name>
</gene>
<dbReference type="GO" id="GO:0005876">
    <property type="term" value="C:spindle microtubule"/>
    <property type="evidence" value="ECO:0007669"/>
    <property type="project" value="TreeGrafter"/>
</dbReference>
<keyword evidence="2 5" id="KW-0175">Coiled coil</keyword>
<proteinExistence type="inferred from homology"/>
<dbReference type="Pfam" id="PF07160">
    <property type="entry name" value="SKA1"/>
    <property type="match status" value="1"/>
</dbReference>
<dbReference type="InterPro" id="IPR009829">
    <property type="entry name" value="SKA1"/>
</dbReference>
<evidence type="ECO:0000313" key="7">
    <source>
        <dbReference type="RefSeq" id="XP_026522065.1"/>
    </source>
</evidence>
<name>A0A6J1TVK3_9SAUR</name>
<dbReference type="GO" id="GO:0008017">
    <property type="term" value="F:microtubule binding"/>
    <property type="evidence" value="ECO:0007669"/>
    <property type="project" value="InterPro"/>
</dbReference>
<dbReference type="GeneID" id="113411290"/>
<sequence length="308" mass="35675">MIEFSRDLRCSTAWAGRLNASESPLEGSFWFCVILVDMEEEKVAFESPGDADARKWDTISSNLNDLCIHLNSKISNIKRTLQLRKIDKDPSLKTVLSKVVHEMFLLNSLLNKLEEEYCHQKRLQKKLKDLQESVERDYLEAQHLEENVPIYLPQAAQVSSIGGTLKEKEPCKAEENKPAKKSAKKCIREAPFITDEEFESIPSYMKGRLTCSHVNAVITEINKAVASKYSIMRQPLKSLVNTTRNLYFRFQEEETKDTKGEYFIVEADIEEFTQLKADKRFHNILTILRHCHRVREIRGSRLVRYAIC</sequence>
<dbReference type="AlphaFoldDB" id="A0A6J1TVK3"/>
<dbReference type="InterPro" id="IPR042031">
    <property type="entry name" value="SKA1_MBD_sf"/>
</dbReference>
<dbReference type="GO" id="GO:0007059">
    <property type="term" value="P:chromosome segregation"/>
    <property type="evidence" value="ECO:0007669"/>
    <property type="project" value="InterPro"/>
</dbReference>
<dbReference type="CDD" id="cd12958">
    <property type="entry name" value="SKA1_N"/>
    <property type="match status" value="1"/>
</dbReference>
<evidence type="ECO:0000256" key="3">
    <source>
        <dbReference type="ARBA" id="ARBA00047182"/>
    </source>
</evidence>
<dbReference type="FunFam" id="1.10.10.1890:FF:000002">
    <property type="entry name" value="Spindle and kinetochore-associated protein 1"/>
    <property type="match status" value="1"/>
</dbReference>
<evidence type="ECO:0000256" key="1">
    <source>
        <dbReference type="ARBA" id="ARBA00006836"/>
    </source>
</evidence>
<dbReference type="GO" id="GO:0031110">
    <property type="term" value="P:regulation of microtubule polymerization or depolymerization"/>
    <property type="evidence" value="ECO:0007669"/>
    <property type="project" value="TreeGrafter"/>
</dbReference>
<evidence type="ECO:0000256" key="2">
    <source>
        <dbReference type="ARBA" id="ARBA00023054"/>
    </source>
</evidence>
<dbReference type="GO" id="GO:0051301">
    <property type="term" value="P:cell division"/>
    <property type="evidence" value="ECO:0007669"/>
    <property type="project" value="InterPro"/>
</dbReference>
<dbReference type="GO" id="GO:0000278">
    <property type="term" value="P:mitotic cell cycle"/>
    <property type="evidence" value="ECO:0007669"/>
    <property type="project" value="TreeGrafter"/>
</dbReference>
<evidence type="ECO:0000256" key="5">
    <source>
        <dbReference type="SAM" id="Coils"/>
    </source>
</evidence>
<organism evidence="6 7">
    <name type="scientific">Notechis scutatus</name>
    <name type="common">mainland tiger snake</name>
    <dbReference type="NCBI Taxonomy" id="8663"/>
    <lineage>
        <taxon>Eukaryota</taxon>
        <taxon>Metazoa</taxon>
        <taxon>Chordata</taxon>
        <taxon>Craniata</taxon>
        <taxon>Vertebrata</taxon>
        <taxon>Euteleostomi</taxon>
        <taxon>Lepidosauria</taxon>
        <taxon>Squamata</taxon>
        <taxon>Bifurcata</taxon>
        <taxon>Unidentata</taxon>
        <taxon>Episquamata</taxon>
        <taxon>Toxicofera</taxon>
        <taxon>Serpentes</taxon>
        <taxon>Colubroidea</taxon>
        <taxon>Elapidae</taxon>
        <taxon>Hydrophiinae</taxon>
        <taxon>Notechis</taxon>
    </lineage>
</organism>
<reference evidence="7" key="1">
    <citation type="submission" date="2025-08" db="UniProtKB">
        <authorList>
            <consortium name="RefSeq"/>
        </authorList>
    </citation>
    <scope>IDENTIFICATION</scope>
</reference>
<dbReference type="GO" id="GO:0072686">
    <property type="term" value="C:mitotic spindle"/>
    <property type="evidence" value="ECO:0007669"/>
    <property type="project" value="TreeGrafter"/>
</dbReference>
<accession>A0A6J1TVK3</accession>
<comment type="similarity">
    <text evidence="1">Belongs to the SKA1 family.</text>
</comment>
<dbReference type="Proteomes" id="UP000504612">
    <property type="component" value="Unplaced"/>
</dbReference>
<dbReference type="Gene3D" id="1.10.10.1890">
    <property type="entry name" value="Ska1 microtubule binding domain-like"/>
    <property type="match status" value="1"/>
</dbReference>
<protein>
    <recommendedName>
        <fullName evidence="3">SKA complex subunit 1</fullName>
    </recommendedName>
    <alternativeName>
        <fullName evidence="4">Spindle and kinetochore-associated protein 1</fullName>
    </alternativeName>
</protein>